<proteinExistence type="predicted"/>
<dbReference type="EMBL" id="MT143646">
    <property type="protein sequence ID" value="QJA99369.1"/>
    <property type="molecule type" value="Genomic_DNA"/>
</dbReference>
<organism evidence="1">
    <name type="scientific">viral metagenome</name>
    <dbReference type="NCBI Taxonomy" id="1070528"/>
    <lineage>
        <taxon>unclassified sequences</taxon>
        <taxon>metagenomes</taxon>
        <taxon>organismal metagenomes</taxon>
    </lineage>
</organism>
<evidence type="ECO:0000313" key="1">
    <source>
        <dbReference type="EMBL" id="QJA99369.1"/>
    </source>
</evidence>
<dbReference type="AlphaFoldDB" id="A0A6M3LZM3"/>
<accession>A0A6M3LZM3</accession>
<gene>
    <name evidence="1" type="ORF">MM171A01100_0003</name>
    <name evidence="2" type="ORF">MM171B00234_0056</name>
</gene>
<dbReference type="EMBL" id="MT143884">
    <property type="protein sequence ID" value="QJB04555.1"/>
    <property type="molecule type" value="Genomic_DNA"/>
</dbReference>
<reference evidence="1" key="1">
    <citation type="submission" date="2020-03" db="EMBL/GenBank/DDBJ databases">
        <title>The deep terrestrial virosphere.</title>
        <authorList>
            <person name="Holmfeldt K."/>
            <person name="Nilsson E."/>
            <person name="Simone D."/>
            <person name="Lopez-Fernandez M."/>
            <person name="Wu X."/>
            <person name="de Brujin I."/>
            <person name="Lundin D."/>
            <person name="Andersson A."/>
            <person name="Bertilsson S."/>
            <person name="Dopson M."/>
        </authorList>
    </citation>
    <scope>NUCLEOTIDE SEQUENCE</scope>
    <source>
        <strain evidence="1">MM171A01100</strain>
        <strain evidence="2">MM171B00234</strain>
    </source>
</reference>
<name>A0A6M3LZM3_9ZZZZ</name>
<sequence>MSSREIEVEITKEIAPYAPEEELGIYTATRWSWRTKQEAVMKAGKILDEAKGLMEMDLIDFQVQQILTCIKPPEGLEWTKERVAGLDVDVGDAVLKACHEVNGTTFSERSAFLGPSDSVELTPG</sequence>
<evidence type="ECO:0000313" key="2">
    <source>
        <dbReference type="EMBL" id="QJB04555.1"/>
    </source>
</evidence>
<protein>
    <submittedName>
        <fullName evidence="1">Uncharacterized protein</fullName>
    </submittedName>
</protein>